<evidence type="ECO:0000256" key="2">
    <source>
        <dbReference type="ARBA" id="ARBA00011881"/>
    </source>
</evidence>
<comment type="similarity">
    <text evidence="1">Belongs to the C/M/P thioester hydrolase family.</text>
</comment>
<protein>
    <recommendedName>
        <fullName evidence="6">Acyl-CoA thioesterase 2</fullName>
    </recommendedName>
    <alternativeName>
        <fullName evidence="7">Thioesterase II</fullName>
    </alternativeName>
</protein>
<dbReference type="Pfam" id="PF02551">
    <property type="entry name" value="Acyl_CoA_thio"/>
    <property type="match status" value="1"/>
</dbReference>
<dbReference type="RefSeq" id="WP_173493435.1">
    <property type="nucleotide sequence ID" value="NZ_CP054056.1"/>
</dbReference>
<evidence type="ECO:0000313" key="10">
    <source>
        <dbReference type="EMBL" id="QKJ25138.1"/>
    </source>
</evidence>
<evidence type="ECO:0000313" key="11">
    <source>
        <dbReference type="Proteomes" id="UP000501003"/>
    </source>
</evidence>
<dbReference type="Pfam" id="PF13622">
    <property type="entry name" value="4HBT_3"/>
    <property type="match status" value="1"/>
</dbReference>
<dbReference type="InterPro" id="IPR042171">
    <property type="entry name" value="Acyl-CoA_hotdog"/>
</dbReference>
<reference evidence="10 11" key="1">
    <citation type="submission" date="2020-05" db="EMBL/GenBank/DDBJ databases">
        <title>Aquirufa sp. strain 15G-AUS-rot a new Aquirufa species.</title>
        <authorList>
            <person name="Pitt A."/>
            <person name="Hahn M.W."/>
        </authorList>
    </citation>
    <scope>NUCLEOTIDE SEQUENCE [LARGE SCALE GENOMIC DNA]</scope>
    <source>
        <strain evidence="10 11">15G-AUS-rot</strain>
    </source>
</reference>
<evidence type="ECO:0000256" key="6">
    <source>
        <dbReference type="ARBA" id="ARBA00071120"/>
    </source>
</evidence>
<dbReference type="CDD" id="cd03444">
    <property type="entry name" value="Thioesterase_II_repeat1"/>
    <property type="match status" value="1"/>
</dbReference>
<feature type="domain" description="Acyl-CoA thioesterase 2 C-terminal" evidence="8">
    <location>
        <begin position="176"/>
        <end position="285"/>
    </location>
</feature>
<feature type="domain" description="Acyl-CoA thioesterase-like N-terminal HotDog" evidence="9">
    <location>
        <begin position="33"/>
        <end position="115"/>
    </location>
</feature>
<dbReference type="KEGG" id="aqg:HRU87_02775"/>
<keyword evidence="4" id="KW-0443">Lipid metabolism</keyword>
<dbReference type="PANTHER" id="PTHR11066">
    <property type="entry name" value="ACYL-COA THIOESTERASE"/>
    <property type="match status" value="1"/>
</dbReference>
<comment type="subunit">
    <text evidence="2">Homotetramer.</text>
</comment>
<dbReference type="FunFam" id="2.40.160.210:FF:000001">
    <property type="entry name" value="Acyl-CoA thioesterase II"/>
    <property type="match status" value="1"/>
</dbReference>
<dbReference type="Gene3D" id="2.40.160.210">
    <property type="entry name" value="Acyl-CoA thioesterase, double hotdog domain"/>
    <property type="match status" value="1"/>
</dbReference>
<dbReference type="EMBL" id="CP054056">
    <property type="protein sequence ID" value="QKJ25138.1"/>
    <property type="molecule type" value="Genomic_DNA"/>
</dbReference>
<evidence type="ECO:0000256" key="7">
    <source>
        <dbReference type="ARBA" id="ARBA00079653"/>
    </source>
</evidence>
<keyword evidence="11" id="KW-1185">Reference proteome</keyword>
<dbReference type="GO" id="GO:0009062">
    <property type="term" value="P:fatty acid catabolic process"/>
    <property type="evidence" value="ECO:0007669"/>
    <property type="project" value="TreeGrafter"/>
</dbReference>
<dbReference type="GO" id="GO:0006637">
    <property type="term" value="P:acyl-CoA metabolic process"/>
    <property type="evidence" value="ECO:0007669"/>
    <property type="project" value="InterPro"/>
</dbReference>
<evidence type="ECO:0000256" key="3">
    <source>
        <dbReference type="ARBA" id="ARBA00022801"/>
    </source>
</evidence>
<dbReference type="Proteomes" id="UP000501003">
    <property type="component" value="Chromosome"/>
</dbReference>
<organism evidence="10 11">
    <name type="scientific">Aquiluna borgnonia</name>
    <dbReference type="NCBI Taxonomy" id="2499157"/>
    <lineage>
        <taxon>Bacteria</taxon>
        <taxon>Bacillati</taxon>
        <taxon>Actinomycetota</taxon>
        <taxon>Actinomycetes</taxon>
        <taxon>Micrococcales</taxon>
        <taxon>Microbacteriaceae</taxon>
        <taxon>Luna cluster</taxon>
        <taxon>Luna-1 subcluster</taxon>
        <taxon>Aquiluna</taxon>
    </lineage>
</organism>
<gene>
    <name evidence="10" type="ORF">HRU87_02775</name>
</gene>
<sequence>MTDSNIPQDPVADLVDVLNLEVISETEFQGRTQWMPHGRVFGGQVLAQSLTAAMRTVEIGREVHSLHSYFLRPGDITKPIRFSVEILRDGRSFSARRVHALQDDKPIFSMIASFQDPDPGLAHQANFPEGVPDPEGLPSAADLLSTFDHPITNYWAKARPFDLRHVSQPIYLQPAKEHVASQMIWFKALSPLPEDSRIQTAALAYASDYSILESILRRHGLSWAHKGLSSASLDHAMWFHRSARVDDWMLYVQESPSSQHSRGLALGKIFDRSGQLIASVAQEGMLRIPEFS</sequence>
<dbReference type="GO" id="GO:0047617">
    <property type="term" value="F:fatty acyl-CoA hydrolase activity"/>
    <property type="evidence" value="ECO:0007669"/>
    <property type="project" value="UniProtKB-EC"/>
</dbReference>
<evidence type="ECO:0000259" key="9">
    <source>
        <dbReference type="Pfam" id="PF13622"/>
    </source>
</evidence>
<evidence type="ECO:0000256" key="5">
    <source>
        <dbReference type="ARBA" id="ARBA00050943"/>
    </source>
</evidence>
<dbReference type="AlphaFoldDB" id="A0A7D4ULJ3"/>
<evidence type="ECO:0000256" key="4">
    <source>
        <dbReference type="ARBA" id="ARBA00023098"/>
    </source>
</evidence>
<proteinExistence type="inferred from homology"/>
<dbReference type="InterPro" id="IPR025652">
    <property type="entry name" value="TesB_C"/>
</dbReference>
<dbReference type="SUPFAM" id="SSF54637">
    <property type="entry name" value="Thioesterase/thiol ester dehydrase-isomerase"/>
    <property type="match status" value="2"/>
</dbReference>
<dbReference type="InterPro" id="IPR049449">
    <property type="entry name" value="TesB_ACOT8-like_N"/>
</dbReference>
<comment type="catalytic activity">
    <reaction evidence="5">
        <text>a fatty acyl-CoA + H2O = a fatty acid + CoA + H(+)</text>
        <dbReference type="Rhea" id="RHEA:16781"/>
        <dbReference type="ChEBI" id="CHEBI:15377"/>
        <dbReference type="ChEBI" id="CHEBI:15378"/>
        <dbReference type="ChEBI" id="CHEBI:28868"/>
        <dbReference type="ChEBI" id="CHEBI:57287"/>
        <dbReference type="ChEBI" id="CHEBI:77636"/>
        <dbReference type="EC" id="3.1.2.20"/>
    </reaction>
    <physiologicalReaction direction="left-to-right" evidence="5">
        <dbReference type="Rhea" id="RHEA:16782"/>
    </physiologicalReaction>
</comment>
<dbReference type="PANTHER" id="PTHR11066:SF34">
    <property type="entry name" value="ACYL-COENZYME A THIOESTERASE 8"/>
    <property type="match status" value="1"/>
</dbReference>
<name>A0A7D4ULJ3_9MICO</name>
<evidence type="ECO:0000256" key="1">
    <source>
        <dbReference type="ARBA" id="ARBA00006538"/>
    </source>
</evidence>
<dbReference type="CDD" id="cd03445">
    <property type="entry name" value="Thioesterase_II_repeat2"/>
    <property type="match status" value="1"/>
</dbReference>
<dbReference type="InterPro" id="IPR003703">
    <property type="entry name" value="Acyl_CoA_thio"/>
</dbReference>
<evidence type="ECO:0000259" key="8">
    <source>
        <dbReference type="Pfam" id="PF02551"/>
    </source>
</evidence>
<dbReference type="InterPro" id="IPR029069">
    <property type="entry name" value="HotDog_dom_sf"/>
</dbReference>
<accession>A0A7D4ULJ3</accession>
<keyword evidence="3" id="KW-0378">Hydrolase</keyword>